<dbReference type="AlphaFoldDB" id="A0A9D2GPB2"/>
<name>A0A9D2GPB2_9BACT</name>
<dbReference type="PANTHER" id="PTHR43265">
    <property type="entry name" value="ESTERASE ESTD"/>
    <property type="match status" value="1"/>
</dbReference>
<protein>
    <submittedName>
        <fullName evidence="3">Alpha/beta hydrolase</fullName>
    </submittedName>
</protein>
<dbReference type="PANTHER" id="PTHR43265:SF1">
    <property type="entry name" value="ESTERASE ESTD"/>
    <property type="match status" value="1"/>
</dbReference>
<dbReference type="SUPFAM" id="SSF53474">
    <property type="entry name" value="alpha/beta-Hydrolases"/>
    <property type="match status" value="1"/>
</dbReference>
<evidence type="ECO:0000256" key="1">
    <source>
        <dbReference type="SAM" id="SignalP"/>
    </source>
</evidence>
<feature type="domain" description="Xaa-Pro dipeptidyl-peptidase-like" evidence="2">
    <location>
        <begin position="156"/>
        <end position="406"/>
    </location>
</feature>
<dbReference type="InterPro" id="IPR053145">
    <property type="entry name" value="AB_hydrolase_Est10"/>
</dbReference>
<keyword evidence="1" id="KW-0732">Signal</keyword>
<dbReference type="GO" id="GO:0052689">
    <property type="term" value="F:carboxylic ester hydrolase activity"/>
    <property type="evidence" value="ECO:0007669"/>
    <property type="project" value="TreeGrafter"/>
</dbReference>
<accession>A0A9D2GPB2</accession>
<reference evidence="3" key="2">
    <citation type="submission" date="2021-04" db="EMBL/GenBank/DDBJ databases">
        <authorList>
            <person name="Gilroy R."/>
        </authorList>
    </citation>
    <scope>NUCLEOTIDE SEQUENCE</scope>
    <source>
        <strain evidence="3">Gambia16-554</strain>
    </source>
</reference>
<gene>
    <name evidence="3" type="ORF">IAC04_00340</name>
</gene>
<sequence>MKRFLCILLSIITISVSAGAQRSRLLGSWNGNLNLGGSSLTLVFHFTTDSLGKTYFFMDSPDQGAEGIPGEIGLLNNDSVLVTIPQLNAIYQGGLVMKEELDEDNPSMAIAGIFYQMGMRFPLILQPGVPVLNRPQEPQPPYPYRSEEVTFSSGADGAVMAGTLTYPVGYDDNSTESGHIPAVLMITGSGSQNRDEELFSHKPFLVLADWLARHGIASLRYDDRGMGESERGTVEITTQTNMQDALAGIRYLRSLGEFDKVGALGHSEGGQIVFMLAAQDEADFIISMAGPGMRGDSILVEQNRLTLTKSGFTPASAYNYGRILAAMLRMKVDGYSTDSPETLVDSLITALNAQNIPFGSATNLAAVWNTVDDPWMLYFLQSSPARDISRTTCPVFALNGSLDLQVPPVNLKHIRRLLPDGPHHLIKEYPGLNHLLQPCTTGMPIEYGRIETTIAPEVLTDIAEWILSVTDLKR</sequence>
<dbReference type="Gene3D" id="3.40.50.1820">
    <property type="entry name" value="alpha/beta hydrolase"/>
    <property type="match status" value="1"/>
</dbReference>
<dbReference type="InterPro" id="IPR029058">
    <property type="entry name" value="AB_hydrolase_fold"/>
</dbReference>
<keyword evidence="3" id="KW-0378">Hydrolase</keyword>
<reference evidence="3" key="1">
    <citation type="journal article" date="2021" name="PeerJ">
        <title>Extensive microbial diversity within the chicken gut microbiome revealed by metagenomics and culture.</title>
        <authorList>
            <person name="Gilroy R."/>
            <person name="Ravi A."/>
            <person name="Getino M."/>
            <person name="Pursley I."/>
            <person name="Horton D.L."/>
            <person name="Alikhan N.F."/>
            <person name="Baker D."/>
            <person name="Gharbi K."/>
            <person name="Hall N."/>
            <person name="Watson M."/>
            <person name="Adriaenssens E.M."/>
            <person name="Foster-Nyarko E."/>
            <person name="Jarju S."/>
            <person name="Secka A."/>
            <person name="Antonio M."/>
            <person name="Oren A."/>
            <person name="Chaudhuri R.R."/>
            <person name="La Ragione R."/>
            <person name="Hildebrand F."/>
            <person name="Pallen M.J."/>
        </authorList>
    </citation>
    <scope>NUCLEOTIDE SEQUENCE</scope>
    <source>
        <strain evidence="3">Gambia16-554</strain>
    </source>
</reference>
<evidence type="ECO:0000313" key="3">
    <source>
        <dbReference type="EMBL" id="HIZ84930.1"/>
    </source>
</evidence>
<dbReference type="Proteomes" id="UP000824115">
    <property type="component" value="Unassembled WGS sequence"/>
</dbReference>
<organism evidence="3 4">
    <name type="scientific">Candidatus Coprenecus stercoravium</name>
    <dbReference type="NCBI Taxonomy" id="2840735"/>
    <lineage>
        <taxon>Bacteria</taxon>
        <taxon>Pseudomonadati</taxon>
        <taxon>Bacteroidota</taxon>
        <taxon>Bacteroidia</taxon>
        <taxon>Bacteroidales</taxon>
        <taxon>Rikenellaceae</taxon>
        <taxon>Rikenellaceae incertae sedis</taxon>
        <taxon>Candidatus Coprenecus</taxon>
    </lineage>
</organism>
<feature type="signal peptide" evidence="1">
    <location>
        <begin position="1"/>
        <end position="20"/>
    </location>
</feature>
<feature type="chain" id="PRO_5039394807" evidence="1">
    <location>
        <begin position="21"/>
        <end position="474"/>
    </location>
</feature>
<comment type="caution">
    <text evidence="3">The sequence shown here is derived from an EMBL/GenBank/DDBJ whole genome shotgun (WGS) entry which is preliminary data.</text>
</comment>
<evidence type="ECO:0000259" key="2">
    <source>
        <dbReference type="Pfam" id="PF02129"/>
    </source>
</evidence>
<proteinExistence type="predicted"/>
<evidence type="ECO:0000313" key="4">
    <source>
        <dbReference type="Proteomes" id="UP000824115"/>
    </source>
</evidence>
<dbReference type="Pfam" id="PF02129">
    <property type="entry name" value="Peptidase_S15"/>
    <property type="match status" value="1"/>
</dbReference>
<dbReference type="InterPro" id="IPR000383">
    <property type="entry name" value="Xaa-Pro-like_dom"/>
</dbReference>
<dbReference type="EMBL" id="DXAW01000011">
    <property type="protein sequence ID" value="HIZ84930.1"/>
    <property type="molecule type" value="Genomic_DNA"/>
</dbReference>